<keyword evidence="4" id="KW-0804">Transcription</keyword>
<evidence type="ECO:0000256" key="1">
    <source>
        <dbReference type="ARBA" id="ARBA00004123"/>
    </source>
</evidence>
<evidence type="ECO:0000313" key="9">
    <source>
        <dbReference type="Proteomes" id="UP001318860"/>
    </source>
</evidence>
<reference evidence="8 9" key="1">
    <citation type="journal article" date="2021" name="Comput. Struct. Biotechnol. J.">
        <title>De novo genome assembly of the potent medicinal plant Rehmannia glutinosa using nanopore technology.</title>
        <authorList>
            <person name="Ma L."/>
            <person name="Dong C."/>
            <person name="Song C."/>
            <person name="Wang X."/>
            <person name="Zheng X."/>
            <person name="Niu Y."/>
            <person name="Chen S."/>
            <person name="Feng W."/>
        </authorList>
    </citation>
    <scope>NUCLEOTIDE SEQUENCE [LARGE SCALE GENOMIC DNA]</scope>
    <source>
        <strain evidence="8">DH-2019</strain>
    </source>
</reference>
<evidence type="ECO:0000256" key="5">
    <source>
        <dbReference type="ARBA" id="ARBA00023242"/>
    </source>
</evidence>
<sequence>MAMDLIHIIWEKFPENQNKKMDGDLGISLDKLPIKRLEAIEENGFERFPSDVGYDEKRVNLIRRIDFAFAVEREDPSKKRKAEGTSAKEGTTTNQQQWQWQSLVENLQLAHQELSVIIDLINTVEANDAVTVAGMTRPKPLPNEHLSDLAVSTATKLQCFRAAVSVNFLVMPIFWRLIACLRSSVDLQNLGKYFKQSAKSLEEQIAREARFYGALIRLQQNWKIKRHRLVAAASGNEGFYIDLFDNSLYDSTAVFRPSSMSTIPVEHDAAGMLAVNLPRKSCHSLQFEFLGFSSAYNLRKSGDTKTPAVTKDSSKEPGKEHASDDERVKEMHLTLREVHRAIHDEQVFDLVNREACNPSSVNLTGIKENYLRLGIGQGASVSISLVSSGQDDQTVGASDRNTTETEYVPLGSFDGAKFGGLDKAKKLGIPNQLGFEIYLRQLFHEYVFVRAKNKAMSSFRSQIPGQPLKDNSNILSHFCMSLAHRIFSNKVLSVLENLVYRTPYVHLISHPTWHSRTSSWTLLMKTPQSILHTGRQIQTPGIDTLKSVKSQFWTKVVVIDDSISVEGEGAPNVVGLFKGKPEGVSSINGYDCDLADLPIILLQQVASQIIQWLHEESRTVGIKADRDFLSLAFELDEGEIVRLVAHVDPEDTQGCISWWLTMDDGRTEEHKLRADMSYVVESETRKFLGYLSLDALLACNRSFWSLTSIALAMKPRNSEAPRRSQNLQGEGPNWILIAGSALLSTLSIRLGFKLKQVFDAKQPDNSSRSLKANGKSTDRKKSGTCHLHPNAFCFPQDEDGCYNHYPGSRNAVEIKQHCNGQMSEPEMALPLVTVPTSEFNKENGVMWSSSPDRLELPQKPFQHSNSSESPCVSESGSDIFSKREVIQKLRQQLKRRDDMILEMQDQIAELQNSLSAQLSHSSHLQSLLDAANRDLFDSEREIQRLRKAIADHCVGHNNTGEKTPTVPVWPSEMRNGFVNGYPEVESNLGSSEKGGEKIEMLKREVSELKELIEGKDYLLQSYKEQKSELSMKIKELQQRLDSQLPNIL</sequence>
<dbReference type="InterPro" id="IPR019313">
    <property type="entry name" value="Mediator_Med17"/>
</dbReference>
<dbReference type="EMBL" id="JABTTQ020003481">
    <property type="protein sequence ID" value="KAK6116841.1"/>
    <property type="molecule type" value="Genomic_DNA"/>
</dbReference>
<proteinExistence type="inferred from homology"/>
<evidence type="ECO:0008006" key="10">
    <source>
        <dbReference type="Google" id="ProtNLM"/>
    </source>
</evidence>
<feature type="region of interest" description="Disordered" evidence="7">
    <location>
        <begin position="763"/>
        <end position="782"/>
    </location>
</feature>
<evidence type="ECO:0000256" key="7">
    <source>
        <dbReference type="SAM" id="MobiDB-lite"/>
    </source>
</evidence>
<feature type="coiled-coil region" evidence="6">
    <location>
        <begin position="886"/>
        <end position="948"/>
    </location>
</feature>
<evidence type="ECO:0000256" key="3">
    <source>
        <dbReference type="ARBA" id="ARBA00023015"/>
    </source>
</evidence>
<evidence type="ECO:0000256" key="4">
    <source>
        <dbReference type="ARBA" id="ARBA00023163"/>
    </source>
</evidence>
<dbReference type="PANTHER" id="PTHR13114">
    <property type="entry name" value="MEDIATOR OF RNA POLYMERASE II TRANSCRIPTION SUBUNIT 17"/>
    <property type="match status" value="1"/>
</dbReference>
<name>A0ABR0U2Y0_REHGL</name>
<keyword evidence="6" id="KW-0175">Coiled coil</keyword>
<evidence type="ECO:0000313" key="8">
    <source>
        <dbReference type="EMBL" id="KAK6116841.1"/>
    </source>
</evidence>
<evidence type="ECO:0000256" key="6">
    <source>
        <dbReference type="SAM" id="Coils"/>
    </source>
</evidence>
<gene>
    <name evidence="8" type="ORF">DH2020_049407</name>
</gene>
<organism evidence="8 9">
    <name type="scientific">Rehmannia glutinosa</name>
    <name type="common">Chinese foxglove</name>
    <dbReference type="NCBI Taxonomy" id="99300"/>
    <lineage>
        <taxon>Eukaryota</taxon>
        <taxon>Viridiplantae</taxon>
        <taxon>Streptophyta</taxon>
        <taxon>Embryophyta</taxon>
        <taxon>Tracheophyta</taxon>
        <taxon>Spermatophyta</taxon>
        <taxon>Magnoliopsida</taxon>
        <taxon>eudicotyledons</taxon>
        <taxon>Gunneridae</taxon>
        <taxon>Pentapetalae</taxon>
        <taxon>asterids</taxon>
        <taxon>lamiids</taxon>
        <taxon>Lamiales</taxon>
        <taxon>Orobanchaceae</taxon>
        <taxon>Rehmannieae</taxon>
        <taxon>Rehmannia</taxon>
    </lineage>
</organism>
<keyword evidence="9" id="KW-1185">Reference proteome</keyword>
<comment type="similarity">
    <text evidence="2">Belongs to the Mediator complex subunit 17 family.</text>
</comment>
<keyword evidence="5" id="KW-0539">Nucleus</keyword>
<feature type="region of interest" description="Disordered" evidence="7">
    <location>
        <begin position="301"/>
        <end position="327"/>
    </location>
</feature>
<dbReference type="Proteomes" id="UP001318860">
    <property type="component" value="Unassembled WGS sequence"/>
</dbReference>
<dbReference type="PANTHER" id="PTHR13114:SF7">
    <property type="entry name" value="MEDIATOR OF RNA POLYMERASE II TRANSCRIPTION SUBUNIT 17"/>
    <property type="match status" value="1"/>
</dbReference>
<comment type="caution">
    <text evidence="8">The sequence shown here is derived from an EMBL/GenBank/DDBJ whole genome shotgun (WGS) entry which is preliminary data.</text>
</comment>
<keyword evidence="3" id="KW-0805">Transcription regulation</keyword>
<accession>A0ABR0U2Y0</accession>
<protein>
    <recommendedName>
        <fullName evidence="10">Mediator of RNA polymerase II transcription subunit 17</fullName>
    </recommendedName>
</protein>
<feature type="compositionally biased region" description="Basic and acidic residues" evidence="7">
    <location>
        <begin position="312"/>
        <end position="327"/>
    </location>
</feature>
<comment type="subcellular location">
    <subcellularLocation>
        <location evidence="1">Nucleus</location>
    </subcellularLocation>
</comment>
<evidence type="ECO:0000256" key="2">
    <source>
        <dbReference type="ARBA" id="ARBA00005635"/>
    </source>
</evidence>